<protein>
    <submittedName>
        <fullName evidence="1">Uncharacterized protein</fullName>
    </submittedName>
</protein>
<organism evidence="1">
    <name type="scientific">Rhizophora mucronata</name>
    <name type="common">Asiatic mangrove</name>
    <dbReference type="NCBI Taxonomy" id="61149"/>
    <lineage>
        <taxon>Eukaryota</taxon>
        <taxon>Viridiplantae</taxon>
        <taxon>Streptophyta</taxon>
        <taxon>Embryophyta</taxon>
        <taxon>Tracheophyta</taxon>
        <taxon>Spermatophyta</taxon>
        <taxon>Magnoliopsida</taxon>
        <taxon>eudicotyledons</taxon>
        <taxon>Gunneridae</taxon>
        <taxon>Pentapetalae</taxon>
        <taxon>rosids</taxon>
        <taxon>fabids</taxon>
        <taxon>Malpighiales</taxon>
        <taxon>Rhizophoraceae</taxon>
        <taxon>Rhizophora</taxon>
    </lineage>
</organism>
<proteinExistence type="predicted"/>
<sequence length="42" mass="4660">MAISLFSHLNPPICGVSNMIWINILNISCIKCCIIVQSNEII</sequence>
<evidence type="ECO:0000313" key="1">
    <source>
        <dbReference type="EMBL" id="MBX49395.1"/>
    </source>
</evidence>
<dbReference type="AlphaFoldDB" id="A0A2P2P3R1"/>
<reference evidence="1" key="1">
    <citation type="submission" date="2018-02" db="EMBL/GenBank/DDBJ databases">
        <title>Rhizophora mucronata_Transcriptome.</title>
        <authorList>
            <person name="Meera S.P."/>
            <person name="Sreeshan A."/>
            <person name="Augustine A."/>
        </authorList>
    </citation>
    <scope>NUCLEOTIDE SEQUENCE</scope>
    <source>
        <tissue evidence="1">Leaf</tissue>
    </source>
</reference>
<name>A0A2P2P3R1_RHIMU</name>
<dbReference type="EMBL" id="GGEC01068911">
    <property type="protein sequence ID" value="MBX49395.1"/>
    <property type="molecule type" value="Transcribed_RNA"/>
</dbReference>
<accession>A0A2P2P3R1</accession>